<dbReference type="NCBIfam" id="NF010068">
    <property type="entry name" value="PRK13548.1"/>
    <property type="match status" value="1"/>
</dbReference>
<protein>
    <submittedName>
        <fullName evidence="7">Iron complex transport system ATP-binding protein</fullName>
    </submittedName>
</protein>
<dbReference type="PROSITE" id="PS00211">
    <property type="entry name" value="ABC_TRANSPORTER_1"/>
    <property type="match status" value="1"/>
</dbReference>
<keyword evidence="2" id="KW-0547">Nucleotide-binding</keyword>
<evidence type="ECO:0000256" key="5">
    <source>
        <dbReference type="ARBA" id="ARBA00037066"/>
    </source>
</evidence>
<dbReference type="SUPFAM" id="SSF52540">
    <property type="entry name" value="P-loop containing nucleoside triphosphate hydrolases"/>
    <property type="match status" value="1"/>
</dbReference>
<proteinExistence type="predicted"/>
<dbReference type="Proteomes" id="UP000236745">
    <property type="component" value="Unassembled WGS sequence"/>
</dbReference>
<evidence type="ECO:0000256" key="3">
    <source>
        <dbReference type="ARBA" id="ARBA00022840"/>
    </source>
</evidence>
<dbReference type="InterPro" id="IPR017871">
    <property type="entry name" value="ABC_transporter-like_CS"/>
</dbReference>
<keyword evidence="3 7" id="KW-0067">ATP-binding</keyword>
<dbReference type="GO" id="GO:0016887">
    <property type="term" value="F:ATP hydrolysis activity"/>
    <property type="evidence" value="ECO:0007669"/>
    <property type="project" value="InterPro"/>
</dbReference>
<name>A0A1H6CAL0_9GAMM</name>
<dbReference type="CDD" id="cd03214">
    <property type="entry name" value="ABC_Iron-Siderophores_B12_Hemin"/>
    <property type="match status" value="1"/>
</dbReference>
<comment type="function">
    <text evidence="5">Part of the ABC transporter complex HmuTUV involved in hemin import. Responsible for energy coupling to the transport system.</text>
</comment>
<dbReference type="EMBL" id="FNVQ01000003">
    <property type="protein sequence ID" value="SEG69797.1"/>
    <property type="molecule type" value="Genomic_DNA"/>
</dbReference>
<dbReference type="GO" id="GO:0005524">
    <property type="term" value="F:ATP binding"/>
    <property type="evidence" value="ECO:0007669"/>
    <property type="project" value="UniProtKB-KW"/>
</dbReference>
<keyword evidence="4" id="KW-1278">Translocase</keyword>
<evidence type="ECO:0000313" key="7">
    <source>
        <dbReference type="EMBL" id="SEG69797.1"/>
    </source>
</evidence>
<dbReference type="InterPro" id="IPR003439">
    <property type="entry name" value="ABC_transporter-like_ATP-bd"/>
</dbReference>
<dbReference type="RefSeq" id="WP_104004154.1">
    <property type="nucleotide sequence ID" value="NZ_FNVQ01000003.1"/>
</dbReference>
<feature type="domain" description="ABC transporter" evidence="6">
    <location>
        <begin position="2"/>
        <end position="237"/>
    </location>
</feature>
<dbReference type="Pfam" id="PF00005">
    <property type="entry name" value="ABC_tran"/>
    <property type="match status" value="1"/>
</dbReference>
<gene>
    <name evidence="7" type="ORF">SAMN05444390_103315</name>
</gene>
<dbReference type="InterPro" id="IPR027417">
    <property type="entry name" value="P-loop_NTPase"/>
</dbReference>
<sequence length="251" mass="28158">MLRIENLVCHSDGKSLLDIEGLHVKGGETLAVLGPNGAGKSTLLRAISGDCGYDGEVLVHGRSRRNWRSNYLARHLGVLPQSSVLTFPFLAHEVVSLGAIPLKLSQRGMREEIRRVMKLCDCDHLSERLFPSLSGGEKQRVQLARVLLQLSQAEESPLLLLDEPTSAQDLGHQHLMLRLTNQLAREGYGVISILHDLNHTLHYCKRCIVLENGRVRYQGRPDDVLAPEHIGEIWNYRPTFGWLQDDRLVLA</sequence>
<evidence type="ECO:0000259" key="6">
    <source>
        <dbReference type="PROSITE" id="PS50893"/>
    </source>
</evidence>
<dbReference type="Gene3D" id="3.40.50.300">
    <property type="entry name" value="P-loop containing nucleotide triphosphate hydrolases"/>
    <property type="match status" value="1"/>
</dbReference>
<dbReference type="AlphaFoldDB" id="A0A1H6CAL0"/>
<evidence type="ECO:0000256" key="1">
    <source>
        <dbReference type="ARBA" id="ARBA00022448"/>
    </source>
</evidence>
<dbReference type="PANTHER" id="PTHR42794:SF1">
    <property type="entry name" value="HEMIN IMPORT ATP-BINDING PROTEIN HMUV"/>
    <property type="match status" value="1"/>
</dbReference>
<evidence type="ECO:0000256" key="4">
    <source>
        <dbReference type="ARBA" id="ARBA00022967"/>
    </source>
</evidence>
<evidence type="ECO:0000313" key="8">
    <source>
        <dbReference type="Proteomes" id="UP000236745"/>
    </source>
</evidence>
<keyword evidence="1" id="KW-0813">Transport</keyword>
<dbReference type="OrthoDB" id="6461291at2"/>
<dbReference type="InterPro" id="IPR003593">
    <property type="entry name" value="AAA+_ATPase"/>
</dbReference>
<dbReference type="PANTHER" id="PTHR42794">
    <property type="entry name" value="HEMIN IMPORT ATP-BINDING PROTEIN HMUV"/>
    <property type="match status" value="1"/>
</dbReference>
<keyword evidence="8" id="KW-1185">Reference proteome</keyword>
<evidence type="ECO:0000256" key="2">
    <source>
        <dbReference type="ARBA" id="ARBA00022741"/>
    </source>
</evidence>
<dbReference type="SMART" id="SM00382">
    <property type="entry name" value="AAA"/>
    <property type="match status" value="1"/>
</dbReference>
<accession>A0A1H6CAL0</accession>
<dbReference type="PROSITE" id="PS50893">
    <property type="entry name" value="ABC_TRANSPORTER_2"/>
    <property type="match status" value="1"/>
</dbReference>
<reference evidence="7 8" key="1">
    <citation type="submission" date="2016-10" db="EMBL/GenBank/DDBJ databases">
        <authorList>
            <person name="de Groot N.N."/>
        </authorList>
    </citation>
    <scope>NUCLEOTIDE SEQUENCE [LARGE SCALE GENOMIC DNA]</scope>
    <source>
        <strain evidence="7 8">DSM 22012</strain>
    </source>
</reference>
<organism evidence="7 8">
    <name type="scientific">Marinobacterium lutimaris</name>
    <dbReference type="NCBI Taxonomy" id="568106"/>
    <lineage>
        <taxon>Bacteria</taxon>
        <taxon>Pseudomonadati</taxon>
        <taxon>Pseudomonadota</taxon>
        <taxon>Gammaproteobacteria</taxon>
        <taxon>Oceanospirillales</taxon>
        <taxon>Oceanospirillaceae</taxon>
        <taxon>Marinobacterium</taxon>
    </lineage>
</organism>